<dbReference type="PROSITE" id="PS50011">
    <property type="entry name" value="PROTEIN_KINASE_DOM"/>
    <property type="match status" value="1"/>
</dbReference>
<dbReference type="FunFam" id="1.10.510.10:FF:000013">
    <property type="entry name" value="Mitogen-activated protein kinase"/>
    <property type="match status" value="1"/>
</dbReference>
<gene>
    <name evidence="7" type="ORF">AKO1_012989</name>
</gene>
<dbReference type="CDD" id="cd07834">
    <property type="entry name" value="STKc_MAPK"/>
    <property type="match status" value="1"/>
</dbReference>
<feature type="domain" description="Protein kinase" evidence="6">
    <location>
        <begin position="1"/>
        <end position="299"/>
    </location>
</feature>
<keyword evidence="8" id="KW-1185">Reference proteome</keyword>
<dbReference type="PANTHER" id="PTHR24055">
    <property type="entry name" value="MITOGEN-ACTIVATED PROTEIN KINASE"/>
    <property type="match status" value="1"/>
</dbReference>
<dbReference type="InterPro" id="IPR008271">
    <property type="entry name" value="Ser/Thr_kinase_AS"/>
</dbReference>
<sequence>MGKKLYTVNSAKFEVDERYSVIKPIGAAQDKLAGEKVAIKKVPKLFQDLVDGKRILREIKLLRAFKHENVISVKDIMQIPNKESFSDIYIVNELMDTDLHQVIRSKQQLTTEHKQYFVYQILRGLKYIHSAQVLHRDLKPSNILVNGNCDVKICDFGLARGFDPNAFQDLTEYVVTRWYRAPELLLMCQEYSEAIDMWSVGCIMAELINRKPLFPGKNYIDQLNLITDALGVPTDEEMAHITHKDALRYLKQLPKKKPIPFKQLFPVATPQEVDLLSKMLVFSPEKRITSAEVLSHPYLSGLHDKTDEPVSTKKFEFEYDHKEITESELRRLLYEESLSFHPLTE</sequence>
<dbReference type="SMART" id="SM00220">
    <property type="entry name" value="S_TKc"/>
    <property type="match status" value="1"/>
</dbReference>
<keyword evidence="5" id="KW-0067">ATP-binding</keyword>
<dbReference type="InterPro" id="IPR000719">
    <property type="entry name" value="Prot_kinase_dom"/>
</dbReference>
<evidence type="ECO:0000259" key="6">
    <source>
        <dbReference type="PROSITE" id="PS50011"/>
    </source>
</evidence>
<name>A0AAW2YZ87_9EUKA</name>
<dbReference type="Proteomes" id="UP001431209">
    <property type="component" value="Unassembled WGS sequence"/>
</dbReference>
<keyword evidence="4 7" id="KW-0418">Kinase</keyword>
<evidence type="ECO:0000256" key="4">
    <source>
        <dbReference type="ARBA" id="ARBA00022777"/>
    </source>
</evidence>
<organism evidence="7 8">
    <name type="scientific">Acrasis kona</name>
    <dbReference type="NCBI Taxonomy" id="1008807"/>
    <lineage>
        <taxon>Eukaryota</taxon>
        <taxon>Discoba</taxon>
        <taxon>Heterolobosea</taxon>
        <taxon>Tetramitia</taxon>
        <taxon>Eutetramitia</taxon>
        <taxon>Acrasidae</taxon>
        <taxon>Acrasis</taxon>
    </lineage>
</organism>
<dbReference type="AlphaFoldDB" id="A0AAW2YZ87"/>
<dbReference type="GO" id="GO:0005524">
    <property type="term" value="F:ATP binding"/>
    <property type="evidence" value="ECO:0007669"/>
    <property type="project" value="UniProtKB-KW"/>
</dbReference>
<reference evidence="7 8" key="1">
    <citation type="submission" date="2024-03" db="EMBL/GenBank/DDBJ databases">
        <title>The Acrasis kona genome and developmental transcriptomes reveal deep origins of eukaryotic multicellular pathways.</title>
        <authorList>
            <person name="Sheikh S."/>
            <person name="Fu C.-J."/>
            <person name="Brown M.W."/>
            <person name="Baldauf S.L."/>
        </authorList>
    </citation>
    <scope>NUCLEOTIDE SEQUENCE [LARGE SCALE GENOMIC DNA]</scope>
    <source>
        <strain evidence="7 8">ATCC MYA-3509</strain>
    </source>
</reference>
<dbReference type="Gene3D" id="1.10.510.10">
    <property type="entry name" value="Transferase(Phosphotransferase) domain 1"/>
    <property type="match status" value="1"/>
</dbReference>
<dbReference type="InterPro" id="IPR011009">
    <property type="entry name" value="Kinase-like_dom_sf"/>
</dbReference>
<dbReference type="Gene3D" id="3.30.200.20">
    <property type="entry name" value="Phosphorylase Kinase, domain 1"/>
    <property type="match status" value="1"/>
</dbReference>
<evidence type="ECO:0000256" key="3">
    <source>
        <dbReference type="ARBA" id="ARBA00022741"/>
    </source>
</evidence>
<dbReference type="FunFam" id="3.30.200.20:FF:000046">
    <property type="entry name" value="Mitogen-activated protein kinase"/>
    <property type="match status" value="1"/>
</dbReference>
<dbReference type="EMBL" id="JAOPGA020000840">
    <property type="protein sequence ID" value="KAL0482329.1"/>
    <property type="molecule type" value="Genomic_DNA"/>
</dbReference>
<keyword evidence="2" id="KW-0808">Transferase</keyword>
<dbReference type="GO" id="GO:0004707">
    <property type="term" value="F:MAP kinase activity"/>
    <property type="evidence" value="ECO:0007669"/>
    <property type="project" value="InterPro"/>
</dbReference>
<dbReference type="InterPro" id="IPR050117">
    <property type="entry name" value="MAPK"/>
</dbReference>
<keyword evidence="3" id="KW-0547">Nucleotide-binding</keyword>
<evidence type="ECO:0000256" key="1">
    <source>
        <dbReference type="ARBA" id="ARBA00022527"/>
    </source>
</evidence>
<dbReference type="SUPFAM" id="SSF56112">
    <property type="entry name" value="Protein kinase-like (PK-like)"/>
    <property type="match status" value="1"/>
</dbReference>
<evidence type="ECO:0000313" key="8">
    <source>
        <dbReference type="Proteomes" id="UP001431209"/>
    </source>
</evidence>
<dbReference type="Pfam" id="PF00069">
    <property type="entry name" value="Pkinase"/>
    <property type="match status" value="1"/>
</dbReference>
<proteinExistence type="predicted"/>
<protein>
    <submittedName>
        <fullName evidence="7">Mitogen-activated protein kinase</fullName>
    </submittedName>
</protein>
<comment type="caution">
    <text evidence="7">The sequence shown here is derived from an EMBL/GenBank/DDBJ whole genome shotgun (WGS) entry which is preliminary data.</text>
</comment>
<dbReference type="PROSITE" id="PS01351">
    <property type="entry name" value="MAPK"/>
    <property type="match status" value="1"/>
</dbReference>
<evidence type="ECO:0000256" key="5">
    <source>
        <dbReference type="ARBA" id="ARBA00022840"/>
    </source>
</evidence>
<dbReference type="PROSITE" id="PS00108">
    <property type="entry name" value="PROTEIN_KINASE_ST"/>
    <property type="match status" value="1"/>
</dbReference>
<keyword evidence="1" id="KW-0723">Serine/threonine-protein kinase</keyword>
<dbReference type="InterPro" id="IPR003527">
    <property type="entry name" value="MAP_kinase_CS"/>
</dbReference>
<accession>A0AAW2YZ87</accession>
<evidence type="ECO:0000256" key="2">
    <source>
        <dbReference type="ARBA" id="ARBA00022679"/>
    </source>
</evidence>
<evidence type="ECO:0000313" key="7">
    <source>
        <dbReference type="EMBL" id="KAL0482329.1"/>
    </source>
</evidence>